<protein>
    <submittedName>
        <fullName evidence="1">Uncharacterized protein</fullName>
    </submittedName>
</protein>
<keyword evidence="2" id="KW-1185">Reference proteome</keyword>
<gene>
    <name evidence="1" type="ORF">MILVUS5_LOCUS20722</name>
</gene>
<dbReference type="Proteomes" id="UP001177021">
    <property type="component" value="Unassembled WGS sequence"/>
</dbReference>
<dbReference type="EMBL" id="CASHSV030000206">
    <property type="protein sequence ID" value="CAJ2653357.1"/>
    <property type="molecule type" value="Genomic_DNA"/>
</dbReference>
<evidence type="ECO:0000313" key="2">
    <source>
        <dbReference type="Proteomes" id="UP001177021"/>
    </source>
</evidence>
<sequence length="272" mass="30552">MNFSGGGNAAFAGGSQGANSPFTPFKSLNRSYLSKYLIALLSYGGVPNEFFMDVLKRNLEDADHIYTKLGTALTVSVNHGEMDDYNAAAMILCGIPLEEPFLQYHLNILVKAEKNRLGEGKLYLEDCFYMMGTVDPTRTLKPNQVCIIRENCQITGDVLVYRNPGLHFGDIQIMQATFVEGLESYVGHGESAIFFPCVGSRSVADEIAGDGYMYWISKNPQLLQHFRQRDPWIQRPASNSVRLSSSELSHEQVEEELCKLCLETRFQPRWVL</sequence>
<evidence type="ECO:0000313" key="1">
    <source>
        <dbReference type="EMBL" id="CAJ2653357.1"/>
    </source>
</evidence>
<reference evidence="1" key="1">
    <citation type="submission" date="2023-10" db="EMBL/GenBank/DDBJ databases">
        <authorList>
            <person name="Rodriguez Cubillos JULIANA M."/>
            <person name="De Vega J."/>
        </authorList>
    </citation>
    <scope>NUCLEOTIDE SEQUENCE</scope>
</reference>
<organism evidence="1 2">
    <name type="scientific">Trifolium pratense</name>
    <name type="common">Red clover</name>
    <dbReference type="NCBI Taxonomy" id="57577"/>
    <lineage>
        <taxon>Eukaryota</taxon>
        <taxon>Viridiplantae</taxon>
        <taxon>Streptophyta</taxon>
        <taxon>Embryophyta</taxon>
        <taxon>Tracheophyta</taxon>
        <taxon>Spermatophyta</taxon>
        <taxon>Magnoliopsida</taxon>
        <taxon>eudicotyledons</taxon>
        <taxon>Gunneridae</taxon>
        <taxon>Pentapetalae</taxon>
        <taxon>rosids</taxon>
        <taxon>fabids</taxon>
        <taxon>Fabales</taxon>
        <taxon>Fabaceae</taxon>
        <taxon>Papilionoideae</taxon>
        <taxon>50 kb inversion clade</taxon>
        <taxon>NPAAA clade</taxon>
        <taxon>Hologalegina</taxon>
        <taxon>IRL clade</taxon>
        <taxon>Trifolieae</taxon>
        <taxon>Trifolium</taxon>
    </lineage>
</organism>
<name>A0ACB0KCN5_TRIPR</name>
<accession>A0ACB0KCN5</accession>
<comment type="caution">
    <text evidence="1">The sequence shown here is derived from an EMBL/GenBank/DDBJ whole genome shotgun (WGS) entry which is preliminary data.</text>
</comment>
<proteinExistence type="predicted"/>